<dbReference type="AlphaFoldDB" id="A0AAW1MW94"/>
<evidence type="ECO:0000313" key="1">
    <source>
        <dbReference type="EMBL" id="KAK9749882.1"/>
    </source>
</evidence>
<evidence type="ECO:0000313" key="2">
    <source>
        <dbReference type="Proteomes" id="UP001443914"/>
    </source>
</evidence>
<dbReference type="Proteomes" id="UP001443914">
    <property type="component" value="Unassembled WGS sequence"/>
</dbReference>
<name>A0AAW1MW94_SAPOF</name>
<dbReference type="EMBL" id="JBDFQZ010000002">
    <property type="protein sequence ID" value="KAK9749882.1"/>
    <property type="molecule type" value="Genomic_DNA"/>
</dbReference>
<accession>A0AAW1MW94</accession>
<protein>
    <submittedName>
        <fullName evidence="1">Uncharacterized protein</fullName>
    </submittedName>
</protein>
<sequence length="113" mass="13088">MPTIEPIHNIGELDINNHNNITAPMVIPTAFNNHDTLLILTTHSPQRMVYATHHEQITCNYMTQHHHYTFNLKLHTSRATHQHLTRLKLDTPHATIIQQIKALRSISKHTQHS</sequence>
<organism evidence="1 2">
    <name type="scientific">Saponaria officinalis</name>
    <name type="common">Common soapwort</name>
    <name type="synonym">Lychnis saponaria</name>
    <dbReference type="NCBI Taxonomy" id="3572"/>
    <lineage>
        <taxon>Eukaryota</taxon>
        <taxon>Viridiplantae</taxon>
        <taxon>Streptophyta</taxon>
        <taxon>Embryophyta</taxon>
        <taxon>Tracheophyta</taxon>
        <taxon>Spermatophyta</taxon>
        <taxon>Magnoliopsida</taxon>
        <taxon>eudicotyledons</taxon>
        <taxon>Gunneridae</taxon>
        <taxon>Pentapetalae</taxon>
        <taxon>Caryophyllales</taxon>
        <taxon>Caryophyllaceae</taxon>
        <taxon>Caryophylleae</taxon>
        <taxon>Saponaria</taxon>
    </lineage>
</organism>
<keyword evidence="2" id="KW-1185">Reference proteome</keyword>
<proteinExistence type="predicted"/>
<gene>
    <name evidence="1" type="ORF">RND81_02G157500</name>
</gene>
<comment type="caution">
    <text evidence="1">The sequence shown here is derived from an EMBL/GenBank/DDBJ whole genome shotgun (WGS) entry which is preliminary data.</text>
</comment>
<reference evidence="1" key="1">
    <citation type="submission" date="2024-03" db="EMBL/GenBank/DDBJ databases">
        <title>WGS assembly of Saponaria officinalis var. Norfolk2.</title>
        <authorList>
            <person name="Jenkins J."/>
            <person name="Shu S."/>
            <person name="Grimwood J."/>
            <person name="Barry K."/>
            <person name="Goodstein D."/>
            <person name="Schmutz J."/>
            <person name="Leebens-Mack J."/>
            <person name="Osbourn A."/>
        </authorList>
    </citation>
    <scope>NUCLEOTIDE SEQUENCE [LARGE SCALE GENOMIC DNA]</scope>
    <source>
        <strain evidence="1">JIC</strain>
    </source>
</reference>